<feature type="transmembrane region" description="Helical" evidence="13">
    <location>
        <begin position="331"/>
        <end position="350"/>
    </location>
</feature>
<dbReference type="InterPro" id="IPR011297">
    <property type="entry name" value="PTS_IIABC_b_glu"/>
</dbReference>
<feature type="domain" description="PTS EIIC type-1" evidence="16">
    <location>
        <begin position="112"/>
        <end position="465"/>
    </location>
</feature>
<dbReference type="GO" id="GO:0008982">
    <property type="term" value="F:protein-N(PI)-phosphohistidine-sugar phosphotransferase activity"/>
    <property type="evidence" value="ECO:0007669"/>
    <property type="project" value="InterPro"/>
</dbReference>
<feature type="transmembrane region" description="Helical" evidence="13">
    <location>
        <begin position="296"/>
        <end position="319"/>
    </location>
</feature>
<dbReference type="GO" id="GO:0005886">
    <property type="term" value="C:plasma membrane"/>
    <property type="evidence" value="ECO:0007669"/>
    <property type="project" value="UniProtKB-SubCell"/>
</dbReference>
<dbReference type="PROSITE" id="PS51103">
    <property type="entry name" value="PTS_EIIC_TYPE_1"/>
    <property type="match status" value="1"/>
</dbReference>
<keyword evidence="3" id="KW-1003">Cell membrane</keyword>
<feature type="transmembrane region" description="Helical" evidence="13">
    <location>
        <begin position="427"/>
        <end position="452"/>
    </location>
</feature>
<dbReference type="SUPFAM" id="SSF51261">
    <property type="entry name" value="Duplicated hybrid motif"/>
    <property type="match status" value="1"/>
</dbReference>
<dbReference type="Gene3D" id="2.70.70.10">
    <property type="entry name" value="Glucose Permease (Domain IIA)"/>
    <property type="match status" value="1"/>
</dbReference>
<dbReference type="PROSITE" id="PS00371">
    <property type="entry name" value="PTS_EIIA_TYPE_1_HIS"/>
    <property type="match status" value="1"/>
</dbReference>
<evidence type="ECO:0000256" key="5">
    <source>
        <dbReference type="ARBA" id="ARBA00022679"/>
    </source>
</evidence>
<reference evidence="17" key="2">
    <citation type="submission" date="2020-09" db="EMBL/GenBank/DDBJ databases">
        <authorList>
            <person name="Sun Q."/>
            <person name="Zhou Y."/>
        </authorList>
    </citation>
    <scope>NUCLEOTIDE SEQUENCE</scope>
    <source>
        <strain evidence="17">CGMCC 1.15388</strain>
    </source>
</reference>
<evidence type="ECO:0000256" key="11">
    <source>
        <dbReference type="PROSITE-ProRule" id="PRU00421"/>
    </source>
</evidence>
<dbReference type="PROSITE" id="PS01035">
    <property type="entry name" value="PTS_EIIB_TYPE_1_CYS"/>
    <property type="match status" value="1"/>
</dbReference>
<feature type="transmembrane region" description="Helical" evidence="13">
    <location>
        <begin position="208"/>
        <end position="233"/>
    </location>
</feature>
<keyword evidence="10 13" id="KW-0472">Membrane</keyword>
<sequence length="656" mass="67989">MAAKTDHAQLAEGILERVGGAENVDSAFHCATRLRMHLKDSTAADQQAVGELPGVLTVVEAGGQFQVVIGDEVGKVHQALVRHLPEGEPSQKQEQEPDSAGEKWNLFEQFIQMISAIITPIIWPLAGAGLFKAFLVLFTTLGLLDPEGTTHLILDAASDAIFYFLPLFLAVTAAKRFGADQFIAMAIAGALVYPNLVEAQQAGESVTFSGIPVVLMDYSASVIPILVATWLLGHLERLLDKILHSSIRNFTKPLIALLVMVPLILMTVGPITTFAAQGMAGGITWLFDVAPWLGGMIMGGIWQILVIFGLHWGFVPIFLSDLGSVGHVVMLAPLMPAVLAQGAATLAVFLRTRSAARRQVAGSASLSGLLAGVTEPSIYGVNLPLKKPLYFGVVGGAIGGAISALGGSASTSFVFPSFLAFPAFLEVGSFTLLVVGVAVAMVISFTLTYFWVDREADPSESAASVTGPPVDQPAPQPQRSSVVTGGSPAVGSGSSGAGRVRSAEPGVVEIHAPFLGRLIELSSVGDKAFASGALGDGVGIVPESDGVVSPVEGTVVSVASSGHAYGIKTAEGVEILIHIGIDTVQLKGLHFSPAVSQGDHVDIGQQLAAVDFDAVSEAGYDITTVLTVTNSDSLTDVVAEGAGEAVPGAVIITVTP</sequence>
<dbReference type="Pfam" id="PF00358">
    <property type="entry name" value="PTS_EIIA_1"/>
    <property type="match status" value="1"/>
</dbReference>
<proteinExistence type="predicted"/>
<feature type="transmembrane region" description="Helical" evidence="13">
    <location>
        <begin position="121"/>
        <end position="144"/>
    </location>
</feature>
<comment type="caution">
    <text evidence="17">The sequence shown here is derived from an EMBL/GenBank/DDBJ whole genome shotgun (WGS) entry which is preliminary data.</text>
</comment>
<evidence type="ECO:0000259" key="14">
    <source>
        <dbReference type="PROSITE" id="PS51093"/>
    </source>
</evidence>
<keyword evidence="2" id="KW-0813">Transport</keyword>
<dbReference type="InterPro" id="IPR011055">
    <property type="entry name" value="Dup_hybrid_motif"/>
</dbReference>
<dbReference type="Pfam" id="PF02378">
    <property type="entry name" value="PTS_EIIC"/>
    <property type="match status" value="1"/>
</dbReference>
<dbReference type="RefSeq" id="WP_188682377.1">
    <property type="nucleotide sequence ID" value="NZ_BMIS01000001.1"/>
</dbReference>
<dbReference type="PROSITE" id="PS51098">
    <property type="entry name" value="PTS_EIIB_TYPE_1"/>
    <property type="match status" value="1"/>
</dbReference>
<dbReference type="InterPro" id="IPR003352">
    <property type="entry name" value="PTS_EIIC"/>
</dbReference>
<reference evidence="17" key="1">
    <citation type="journal article" date="2014" name="Int. J. Syst. Evol. Microbiol.">
        <title>Complete genome sequence of Corynebacterium casei LMG S-19264T (=DSM 44701T), isolated from a smear-ripened cheese.</title>
        <authorList>
            <consortium name="US DOE Joint Genome Institute (JGI-PGF)"/>
            <person name="Walter F."/>
            <person name="Albersmeier A."/>
            <person name="Kalinowski J."/>
            <person name="Ruckert C."/>
        </authorList>
    </citation>
    <scope>NUCLEOTIDE SEQUENCE</scope>
    <source>
        <strain evidence="17">CGMCC 1.15388</strain>
    </source>
</reference>
<feature type="transmembrane region" description="Helical" evidence="13">
    <location>
        <begin position="177"/>
        <end position="196"/>
    </location>
</feature>
<feature type="compositionally biased region" description="Low complexity" evidence="12">
    <location>
        <begin position="480"/>
        <end position="500"/>
    </location>
</feature>
<feature type="transmembrane region" description="Helical" evidence="13">
    <location>
        <begin position="150"/>
        <end position="170"/>
    </location>
</feature>
<keyword evidence="7 13" id="KW-0812">Transmembrane</keyword>
<accession>A0A917ALT3</accession>
<gene>
    <name evidence="17" type="primary">arbF</name>
    <name evidence="17" type="ORF">GCM10011401_04090</name>
</gene>
<evidence type="ECO:0000256" key="12">
    <source>
        <dbReference type="SAM" id="MobiDB-lite"/>
    </source>
</evidence>
<keyword evidence="9 13" id="KW-1133">Transmembrane helix</keyword>
<evidence type="ECO:0000256" key="7">
    <source>
        <dbReference type="ARBA" id="ARBA00022692"/>
    </source>
</evidence>
<dbReference type="Pfam" id="PF00367">
    <property type="entry name" value="PTS_EIIB"/>
    <property type="match status" value="1"/>
</dbReference>
<feature type="transmembrane region" description="Helical" evidence="13">
    <location>
        <begin position="254"/>
        <end position="276"/>
    </location>
</feature>
<evidence type="ECO:0000256" key="1">
    <source>
        <dbReference type="ARBA" id="ARBA00004651"/>
    </source>
</evidence>
<keyword evidence="8" id="KW-0418">Kinase</keyword>
<protein>
    <submittedName>
        <fullName evidence="17">PTS beta-glucoside transporter subunit EIIBCA</fullName>
    </submittedName>
</protein>
<evidence type="ECO:0000313" key="17">
    <source>
        <dbReference type="EMBL" id="GGE60392.1"/>
    </source>
</evidence>
<dbReference type="InterPro" id="IPR018113">
    <property type="entry name" value="PTrfase_EIIB_Cys"/>
</dbReference>
<feature type="active site" description="Phosphocysteine intermediate; for EIIB activity" evidence="11">
    <location>
        <position position="30"/>
    </location>
</feature>
<dbReference type="InterPro" id="IPR001127">
    <property type="entry name" value="PTS_EIIA_1_perm"/>
</dbReference>
<evidence type="ECO:0000256" key="13">
    <source>
        <dbReference type="SAM" id="Phobius"/>
    </source>
</evidence>
<evidence type="ECO:0000256" key="2">
    <source>
        <dbReference type="ARBA" id="ARBA00022448"/>
    </source>
</evidence>
<keyword evidence="4" id="KW-0762">Sugar transport</keyword>
<evidence type="ECO:0000256" key="6">
    <source>
        <dbReference type="ARBA" id="ARBA00022683"/>
    </source>
</evidence>
<dbReference type="GO" id="GO:0090589">
    <property type="term" value="F:protein-phosphocysteine-trehalose phosphotransferase system transporter activity"/>
    <property type="evidence" value="ECO:0007669"/>
    <property type="project" value="TreeGrafter"/>
</dbReference>
<evidence type="ECO:0000313" key="18">
    <source>
        <dbReference type="Proteomes" id="UP000633136"/>
    </source>
</evidence>
<feature type="domain" description="PTS EIIB type-1" evidence="15">
    <location>
        <begin position="8"/>
        <end position="90"/>
    </location>
</feature>
<dbReference type="PANTHER" id="PTHR30175">
    <property type="entry name" value="PHOSPHOTRANSFERASE SYSTEM TRANSPORT PROTEIN"/>
    <property type="match status" value="1"/>
</dbReference>
<feature type="transmembrane region" description="Helical" evidence="13">
    <location>
        <begin position="389"/>
        <end position="415"/>
    </location>
</feature>
<evidence type="ECO:0000256" key="9">
    <source>
        <dbReference type="ARBA" id="ARBA00022989"/>
    </source>
</evidence>
<dbReference type="InterPro" id="IPR036878">
    <property type="entry name" value="Glu_permease_IIB"/>
</dbReference>
<dbReference type="EMBL" id="BMIS01000001">
    <property type="protein sequence ID" value="GGE60392.1"/>
    <property type="molecule type" value="Genomic_DNA"/>
</dbReference>
<dbReference type="SUPFAM" id="SSF55604">
    <property type="entry name" value="Glucose permease domain IIB"/>
    <property type="match status" value="1"/>
</dbReference>
<evidence type="ECO:0000256" key="3">
    <source>
        <dbReference type="ARBA" id="ARBA00022475"/>
    </source>
</evidence>
<dbReference type="InterPro" id="IPR001996">
    <property type="entry name" value="PTS_IIB_1"/>
</dbReference>
<keyword evidence="6" id="KW-0598">Phosphotransferase system</keyword>
<dbReference type="PROSITE" id="PS51093">
    <property type="entry name" value="PTS_EIIA_TYPE_1"/>
    <property type="match status" value="1"/>
</dbReference>
<evidence type="ECO:0000256" key="8">
    <source>
        <dbReference type="ARBA" id="ARBA00022777"/>
    </source>
</evidence>
<name>A0A917ALT3_9MICC</name>
<organism evidence="17 18">
    <name type="scientific">Nesterenkonia cremea</name>
    <dbReference type="NCBI Taxonomy" id="1882340"/>
    <lineage>
        <taxon>Bacteria</taxon>
        <taxon>Bacillati</taxon>
        <taxon>Actinomycetota</taxon>
        <taxon>Actinomycetes</taxon>
        <taxon>Micrococcales</taxon>
        <taxon>Micrococcaceae</taxon>
        <taxon>Nesterenkonia</taxon>
    </lineage>
</organism>
<dbReference type="PANTHER" id="PTHR30175:SF1">
    <property type="entry name" value="PTS SYSTEM ARBUTIN-, CELLOBIOSE-, AND SALICIN-SPECIFIC EIIBC COMPONENT-RELATED"/>
    <property type="match status" value="1"/>
</dbReference>
<dbReference type="AlphaFoldDB" id="A0A917ALT3"/>
<dbReference type="Gene3D" id="3.30.1360.60">
    <property type="entry name" value="Glucose permease domain IIB"/>
    <property type="match status" value="1"/>
</dbReference>
<feature type="domain" description="PTS EIIA type-1" evidence="14">
    <location>
        <begin position="526"/>
        <end position="630"/>
    </location>
</feature>
<evidence type="ECO:0000256" key="4">
    <source>
        <dbReference type="ARBA" id="ARBA00022597"/>
    </source>
</evidence>
<dbReference type="InterPro" id="IPR050558">
    <property type="entry name" value="PTS_Sugar-Specific_Components"/>
</dbReference>
<dbReference type="NCBIfam" id="TIGR01995">
    <property type="entry name" value="PTS-II-ABC-beta"/>
    <property type="match status" value="1"/>
</dbReference>
<evidence type="ECO:0000259" key="16">
    <source>
        <dbReference type="PROSITE" id="PS51103"/>
    </source>
</evidence>
<evidence type="ECO:0000259" key="15">
    <source>
        <dbReference type="PROSITE" id="PS51098"/>
    </source>
</evidence>
<evidence type="ECO:0000256" key="10">
    <source>
        <dbReference type="ARBA" id="ARBA00023136"/>
    </source>
</evidence>
<feature type="region of interest" description="Disordered" evidence="12">
    <location>
        <begin position="461"/>
        <end position="500"/>
    </location>
</feature>
<keyword evidence="5" id="KW-0808">Transferase</keyword>
<keyword evidence="18" id="KW-1185">Reference proteome</keyword>
<dbReference type="GO" id="GO:0015771">
    <property type="term" value="P:trehalose transport"/>
    <property type="evidence" value="ECO:0007669"/>
    <property type="project" value="TreeGrafter"/>
</dbReference>
<dbReference type="Proteomes" id="UP000633136">
    <property type="component" value="Unassembled WGS sequence"/>
</dbReference>
<dbReference type="InterPro" id="IPR013013">
    <property type="entry name" value="PTS_EIIC_1"/>
</dbReference>
<dbReference type="CDD" id="cd00212">
    <property type="entry name" value="PTS_IIB_glc"/>
    <property type="match status" value="1"/>
</dbReference>
<dbReference type="GO" id="GO:0016301">
    <property type="term" value="F:kinase activity"/>
    <property type="evidence" value="ECO:0007669"/>
    <property type="project" value="UniProtKB-KW"/>
</dbReference>
<dbReference type="NCBIfam" id="TIGR00830">
    <property type="entry name" value="PTBA"/>
    <property type="match status" value="1"/>
</dbReference>
<dbReference type="GO" id="GO:0009401">
    <property type="term" value="P:phosphoenolpyruvate-dependent sugar phosphotransferase system"/>
    <property type="evidence" value="ECO:0007669"/>
    <property type="project" value="UniProtKB-KW"/>
</dbReference>
<comment type="subcellular location">
    <subcellularLocation>
        <location evidence="1">Cell membrane</location>
        <topology evidence="1">Multi-pass membrane protein</topology>
    </subcellularLocation>
</comment>